<dbReference type="GO" id="GO:0016491">
    <property type="term" value="F:oxidoreductase activity"/>
    <property type="evidence" value="ECO:0007669"/>
    <property type="project" value="UniProtKB-KW"/>
</dbReference>
<dbReference type="EMBL" id="JACCAC010000001">
    <property type="protein sequence ID" value="NYG54498.1"/>
    <property type="molecule type" value="Genomic_DNA"/>
</dbReference>
<dbReference type="SUPFAM" id="SSF55469">
    <property type="entry name" value="FMN-dependent nitroreductase-like"/>
    <property type="match status" value="1"/>
</dbReference>
<name>A0A7Y9RTB1_9ACTN</name>
<dbReference type="InterPro" id="IPR000415">
    <property type="entry name" value="Nitroreductase-like"/>
</dbReference>
<evidence type="ECO:0000256" key="2">
    <source>
        <dbReference type="ARBA" id="ARBA00023002"/>
    </source>
</evidence>
<dbReference type="InterPro" id="IPR029479">
    <property type="entry name" value="Nitroreductase"/>
</dbReference>
<feature type="domain" description="Nitroreductase" evidence="4">
    <location>
        <begin position="7"/>
        <end position="176"/>
    </location>
</feature>
<evidence type="ECO:0000256" key="1">
    <source>
        <dbReference type="ARBA" id="ARBA00007118"/>
    </source>
</evidence>
<dbReference type="Gene3D" id="3.40.109.10">
    <property type="entry name" value="NADH Oxidase"/>
    <property type="match status" value="1"/>
</dbReference>
<evidence type="ECO:0000313" key="6">
    <source>
        <dbReference type="Proteomes" id="UP000544110"/>
    </source>
</evidence>
<dbReference type="RefSeq" id="WP_179517110.1">
    <property type="nucleotide sequence ID" value="NZ_JACCAC010000001.1"/>
</dbReference>
<evidence type="ECO:0000256" key="3">
    <source>
        <dbReference type="SAM" id="MobiDB-lite"/>
    </source>
</evidence>
<comment type="similarity">
    <text evidence="1">Belongs to the nitroreductase family.</text>
</comment>
<organism evidence="5 6">
    <name type="scientific">Nocardioides perillae</name>
    <dbReference type="NCBI Taxonomy" id="1119534"/>
    <lineage>
        <taxon>Bacteria</taxon>
        <taxon>Bacillati</taxon>
        <taxon>Actinomycetota</taxon>
        <taxon>Actinomycetes</taxon>
        <taxon>Propionibacteriales</taxon>
        <taxon>Nocardioidaceae</taxon>
        <taxon>Nocardioides</taxon>
    </lineage>
</organism>
<dbReference type="CDD" id="cd02062">
    <property type="entry name" value="Nitro_FMN_reductase"/>
    <property type="match status" value="1"/>
</dbReference>
<keyword evidence="2" id="KW-0560">Oxidoreductase</keyword>
<feature type="region of interest" description="Disordered" evidence="3">
    <location>
        <begin position="176"/>
        <end position="200"/>
    </location>
</feature>
<proteinExistence type="inferred from homology"/>
<sequence>MDFPEVVRRRRMVRRFDAARPVDPAVVRRVLDHAHRAPTAGSSQGRAYLLLDSPAEVNRFWEVTSPDPDASNRWLDGMRTAPVLAVVLTDPTAYAARYAEPDKVRAGLADVPTEAWPVPWWHVDAGMAAHAALLTAVDEGLGACFFGVPGARWDAFRQAFGVPHAWLPVGALALGHRQPGDTGSPGSAASPTHRRPPLDDVVHRARFRG</sequence>
<comment type="caution">
    <text evidence="5">The sequence shown here is derived from an EMBL/GenBank/DDBJ whole genome shotgun (WGS) entry which is preliminary data.</text>
</comment>
<gene>
    <name evidence="5" type="ORF">BJ989_000802</name>
</gene>
<accession>A0A7Y9RTB1</accession>
<reference evidence="5 6" key="1">
    <citation type="submission" date="2020-07" db="EMBL/GenBank/DDBJ databases">
        <title>Sequencing the genomes of 1000 actinobacteria strains.</title>
        <authorList>
            <person name="Klenk H.-P."/>
        </authorList>
    </citation>
    <scope>NUCLEOTIDE SEQUENCE [LARGE SCALE GENOMIC DNA]</scope>
    <source>
        <strain evidence="5 6">DSM 24552</strain>
    </source>
</reference>
<evidence type="ECO:0000313" key="5">
    <source>
        <dbReference type="EMBL" id="NYG54498.1"/>
    </source>
</evidence>
<dbReference type="Proteomes" id="UP000544110">
    <property type="component" value="Unassembled WGS sequence"/>
</dbReference>
<dbReference type="PANTHER" id="PTHR43673:SF10">
    <property type="entry name" value="NADH DEHYDROGENASE_NAD(P)H NITROREDUCTASE XCC3605-RELATED"/>
    <property type="match status" value="1"/>
</dbReference>
<protein>
    <submittedName>
        <fullName evidence="5">Nitroreductase</fullName>
    </submittedName>
</protein>
<dbReference type="AlphaFoldDB" id="A0A7Y9RTB1"/>
<dbReference type="Pfam" id="PF00881">
    <property type="entry name" value="Nitroreductase"/>
    <property type="match status" value="1"/>
</dbReference>
<dbReference type="PANTHER" id="PTHR43673">
    <property type="entry name" value="NAD(P)H NITROREDUCTASE YDGI-RELATED"/>
    <property type="match status" value="1"/>
</dbReference>
<evidence type="ECO:0000259" key="4">
    <source>
        <dbReference type="Pfam" id="PF00881"/>
    </source>
</evidence>
<keyword evidence="6" id="KW-1185">Reference proteome</keyword>